<evidence type="ECO:0000256" key="6">
    <source>
        <dbReference type="ARBA" id="ARBA00022692"/>
    </source>
</evidence>
<evidence type="ECO:0000256" key="1">
    <source>
        <dbReference type="ARBA" id="ARBA00004383"/>
    </source>
</evidence>
<dbReference type="Pfam" id="PF03544">
    <property type="entry name" value="TonB_C"/>
    <property type="match status" value="1"/>
</dbReference>
<keyword evidence="7" id="KW-0653">Protein transport</keyword>
<evidence type="ECO:0000256" key="10">
    <source>
        <dbReference type="SAM" id="Phobius"/>
    </source>
</evidence>
<evidence type="ECO:0000256" key="8">
    <source>
        <dbReference type="ARBA" id="ARBA00022989"/>
    </source>
</evidence>
<gene>
    <name evidence="12" type="ORF">D8S85_11015</name>
</gene>
<dbReference type="GO" id="GO:0015031">
    <property type="term" value="P:protein transport"/>
    <property type="evidence" value="ECO:0007669"/>
    <property type="project" value="UniProtKB-KW"/>
</dbReference>
<evidence type="ECO:0000256" key="3">
    <source>
        <dbReference type="ARBA" id="ARBA00022448"/>
    </source>
</evidence>
<dbReference type="PROSITE" id="PS52015">
    <property type="entry name" value="TONB_CTD"/>
    <property type="match status" value="1"/>
</dbReference>
<reference evidence="12 13" key="1">
    <citation type="submission" date="2018-10" db="EMBL/GenBank/DDBJ databases">
        <title>Butyricimonas faecalis sp. nov., isolated from human faeces and emended description of the genus Butyricimonas.</title>
        <authorList>
            <person name="Le Roy T."/>
            <person name="Van der Smissen P."/>
            <person name="Paquot A."/>
            <person name="Delzenne N."/>
            <person name="Muccioli G."/>
            <person name="Collet J.-F."/>
            <person name="Cani P.D."/>
        </authorList>
    </citation>
    <scope>NUCLEOTIDE SEQUENCE [LARGE SCALE GENOMIC DNA]</scope>
    <source>
        <strain evidence="12 13">H184</strain>
    </source>
</reference>
<keyword evidence="8 10" id="KW-1133">Transmembrane helix</keyword>
<evidence type="ECO:0000313" key="13">
    <source>
        <dbReference type="Proteomes" id="UP000270673"/>
    </source>
</evidence>
<dbReference type="KEGG" id="buy:D8S85_11015"/>
<keyword evidence="3" id="KW-0813">Transport</keyword>
<evidence type="ECO:0000256" key="9">
    <source>
        <dbReference type="ARBA" id="ARBA00023136"/>
    </source>
</evidence>
<keyword evidence="13" id="KW-1185">Reference proteome</keyword>
<feature type="transmembrane region" description="Helical" evidence="10">
    <location>
        <begin position="16"/>
        <end position="34"/>
    </location>
</feature>
<organism evidence="12 13">
    <name type="scientific">Butyricimonas faecalis</name>
    <dbReference type="NCBI Taxonomy" id="2093856"/>
    <lineage>
        <taxon>Bacteria</taxon>
        <taxon>Pseudomonadati</taxon>
        <taxon>Bacteroidota</taxon>
        <taxon>Bacteroidia</taxon>
        <taxon>Bacteroidales</taxon>
        <taxon>Odoribacteraceae</taxon>
        <taxon>Butyricimonas</taxon>
    </lineage>
</organism>
<dbReference type="InterPro" id="IPR006260">
    <property type="entry name" value="TonB/TolA_C"/>
</dbReference>
<dbReference type="PRINTS" id="PR01374">
    <property type="entry name" value="TONBPROTEIN"/>
</dbReference>
<dbReference type="EMBL" id="CP032819">
    <property type="protein sequence ID" value="AZS30022.1"/>
    <property type="molecule type" value="Genomic_DNA"/>
</dbReference>
<dbReference type="InterPro" id="IPR051045">
    <property type="entry name" value="TonB-dependent_transducer"/>
</dbReference>
<dbReference type="AlphaFoldDB" id="A0A3Q9ISR0"/>
<keyword evidence="6 10" id="KW-0812">Transmembrane</keyword>
<proteinExistence type="inferred from homology"/>
<dbReference type="RefSeq" id="WP_106480743.1">
    <property type="nucleotide sequence ID" value="NZ_CP032819.1"/>
</dbReference>
<evidence type="ECO:0000256" key="2">
    <source>
        <dbReference type="ARBA" id="ARBA00006555"/>
    </source>
</evidence>
<keyword evidence="9 10" id="KW-0472">Membrane</keyword>
<keyword evidence="4" id="KW-1003">Cell membrane</keyword>
<protein>
    <submittedName>
        <fullName evidence="12">Energy transducer TonB</fullName>
    </submittedName>
</protein>
<comment type="subcellular location">
    <subcellularLocation>
        <location evidence="1">Cell inner membrane</location>
        <topology evidence="1">Single-pass membrane protein</topology>
        <orientation evidence="1">Periplasmic side</orientation>
    </subcellularLocation>
</comment>
<evidence type="ECO:0000259" key="11">
    <source>
        <dbReference type="PROSITE" id="PS52015"/>
    </source>
</evidence>
<dbReference type="SUPFAM" id="SSF74653">
    <property type="entry name" value="TolA/TonB C-terminal domain"/>
    <property type="match status" value="1"/>
</dbReference>
<evidence type="ECO:0000256" key="7">
    <source>
        <dbReference type="ARBA" id="ARBA00022927"/>
    </source>
</evidence>
<dbReference type="PANTHER" id="PTHR33446:SF2">
    <property type="entry name" value="PROTEIN TONB"/>
    <property type="match status" value="1"/>
</dbReference>
<evidence type="ECO:0000256" key="4">
    <source>
        <dbReference type="ARBA" id="ARBA00022475"/>
    </source>
</evidence>
<name>A0A3Q9ISR0_9BACT</name>
<evidence type="ECO:0000313" key="12">
    <source>
        <dbReference type="EMBL" id="AZS30022.1"/>
    </source>
</evidence>
<comment type="similarity">
    <text evidence="2">Belongs to the TonB family.</text>
</comment>
<evidence type="ECO:0000256" key="5">
    <source>
        <dbReference type="ARBA" id="ARBA00022519"/>
    </source>
</evidence>
<dbReference type="GO" id="GO:0031992">
    <property type="term" value="F:energy transducer activity"/>
    <property type="evidence" value="ECO:0007669"/>
    <property type="project" value="InterPro"/>
</dbReference>
<dbReference type="GO" id="GO:0030288">
    <property type="term" value="C:outer membrane-bounded periplasmic space"/>
    <property type="evidence" value="ECO:0007669"/>
    <property type="project" value="InterPro"/>
</dbReference>
<sequence length="236" mass="26562">MEVKKSSKANLENKKGIFFEIGLIVALACIFLAFEWKVDVKMEEGFIVINTEEQLDEEIIPVTQRMQQALPPPPPAPRLTDLIEIVDEEINLDDNLDIIDAEANVANHGVYDFSGTGSGYEGEYGYGDEYSGESEVFAVVEEMPRFPGGNVQKWITKHIKYPMVAQENNIQGKVFVQFVIEKDGSVSNVNVTRSVDPSLDKEAIRVIQSMPKWIPGKQRKKPVRVSFTVPINFQLQ</sequence>
<dbReference type="InterPro" id="IPR003538">
    <property type="entry name" value="TonB"/>
</dbReference>
<dbReference type="OrthoDB" id="9814002at2"/>
<feature type="domain" description="TonB C-terminal" evidence="11">
    <location>
        <begin position="146"/>
        <end position="236"/>
    </location>
</feature>
<dbReference type="GO" id="GO:0098797">
    <property type="term" value="C:plasma membrane protein complex"/>
    <property type="evidence" value="ECO:0007669"/>
    <property type="project" value="TreeGrafter"/>
</dbReference>
<dbReference type="Proteomes" id="UP000270673">
    <property type="component" value="Chromosome"/>
</dbReference>
<keyword evidence="5" id="KW-0997">Cell inner membrane</keyword>
<dbReference type="FunFam" id="3.30.1150.10:FF:000002">
    <property type="entry name" value="Energy transducer TonB"/>
    <property type="match status" value="1"/>
</dbReference>
<dbReference type="GO" id="GO:0015891">
    <property type="term" value="P:siderophore transport"/>
    <property type="evidence" value="ECO:0007669"/>
    <property type="project" value="InterPro"/>
</dbReference>
<dbReference type="PANTHER" id="PTHR33446">
    <property type="entry name" value="PROTEIN TONB-RELATED"/>
    <property type="match status" value="1"/>
</dbReference>
<dbReference type="InterPro" id="IPR037682">
    <property type="entry name" value="TonB_C"/>
</dbReference>
<accession>A0A3Q9ISR0</accession>
<dbReference type="GO" id="GO:0055085">
    <property type="term" value="P:transmembrane transport"/>
    <property type="evidence" value="ECO:0007669"/>
    <property type="project" value="InterPro"/>
</dbReference>
<dbReference type="NCBIfam" id="TIGR01352">
    <property type="entry name" value="tonB_Cterm"/>
    <property type="match status" value="1"/>
</dbReference>
<dbReference type="Gene3D" id="3.30.1150.10">
    <property type="match status" value="1"/>
</dbReference>